<comment type="caution">
    <text evidence="2">The sequence shown here is derived from an EMBL/GenBank/DDBJ whole genome shotgun (WGS) entry which is preliminary data.</text>
</comment>
<sequence>MQSSRGGTVWSCTACTLLHIPAVVEYMKRNPEVPVRELKRFRDRL</sequence>
<dbReference type="EC" id="3.5.1.90" evidence="2"/>
<dbReference type="GO" id="GO:0043756">
    <property type="term" value="F:adenosylcobinamide hydrolase activity"/>
    <property type="evidence" value="ECO:0007669"/>
    <property type="project" value="UniProtKB-EC"/>
</dbReference>
<keyword evidence="2" id="KW-0378">Hydrolase</keyword>
<gene>
    <name evidence="2" type="ORF">ASZ90_009342</name>
</gene>
<reference evidence="2" key="1">
    <citation type="journal article" date="2015" name="Proc. Natl. Acad. Sci. U.S.A.">
        <title>Networks of energetic and metabolic interactions define dynamics in microbial communities.</title>
        <authorList>
            <person name="Embree M."/>
            <person name="Liu J.K."/>
            <person name="Al-Bassam M.M."/>
            <person name="Zengler K."/>
        </authorList>
    </citation>
    <scope>NUCLEOTIDE SEQUENCE</scope>
</reference>
<name>A0A0W8FJ86_9ZZZZ</name>
<dbReference type="AlphaFoldDB" id="A0A0W8FJ86"/>
<dbReference type="EMBL" id="LNQE01001128">
    <property type="protein sequence ID" value="KUG20919.1"/>
    <property type="molecule type" value="Genomic_DNA"/>
</dbReference>
<dbReference type="Pfam" id="PF04071">
    <property type="entry name" value="zf-like"/>
    <property type="match status" value="1"/>
</dbReference>
<evidence type="ECO:0000313" key="2">
    <source>
        <dbReference type="EMBL" id="KUG20919.1"/>
    </source>
</evidence>
<accession>A0A0W8FJ86</accession>
<proteinExistence type="predicted"/>
<protein>
    <submittedName>
        <fullName evidence="2">Adenosylcobinamide amidohydrolase</fullName>
        <ecNumber evidence="2">3.5.1.90</ecNumber>
    </submittedName>
</protein>
<organism evidence="2">
    <name type="scientific">hydrocarbon metagenome</name>
    <dbReference type="NCBI Taxonomy" id="938273"/>
    <lineage>
        <taxon>unclassified sequences</taxon>
        <taxon>metagenomes</taxon>
        <taxon>ecological metagenomes</taxon>
    </lineage>
</organism>
<dbReference type="InterPro" id="IPR007212">
    <property type="entry name" value="Zf-like"/>
</dbReference>
<feature type="domain" description="Cysteine-rich small" evidence="1">
    <location>
        <begin position="2"/>
        <end position="40"/>
    </location>
</feature>
<evidence type="ECO:0000259" key="1">
    <source>
        <dbReference type="Pfam" id="PF04071"/>
    </source>
</evidence>